<keyword evidence="3" id="KW-1185">Reference proteome</keyword>
<organism evidence="2 3">
    <name type="scientific">Caenorhabditis japonica</name>
    <dbReference type="NCBI Taxonomy" id="281687"/>
    <lineage>
        <taxon>Eukaryota</taxon>
        <taxon>Metazoa</taxon>
        <taxon>Ecdysozoa</taxon>
        <taxon>Nematoda</taxon>
        <taxon>Chromadorea</taxon>
        <taxon>Rhabditida</taxon>
        <taxon>Rhabditina</taxon>
        <taxon>Rhabditomorpha</taxon>
        <taxon>Rhabditoidea</taxon>
        <taxon>Rhabditidae</taxon>
        <taxon>Peloderinae</taxon>
        <taxon>Caenorhabditis</taxon>
    </lineage>
</organism>
<evidence type="ECO:0000313" key="3">
    <source>
        <dbReference type="Proteomes" id="UP000005237"/>
    </source>
</evidence>
<accession>A0A8R1DSV4</accession>
<reference evidence="2" key="2">
    <citation type="submission" date="2022-06" db="UniProtKB">
        <authorList>
            <consortium name="EnsemblMetazoa"/>
        </authorList>
    </citation>
    <scope>IDENTIFICATION</scope>
    <source>
        <strain evidence="2">DF5081</strain>
    </source>
</reference>
<reference evidence="3" key="1">
    <citation type="submission" date="2010-08" db="EMBL/GenBank/DDBJ databases">
        <authorList>
            <consortium name="Caenorhabditis japonica Sequencing Consortium"/>
            <person name="Wilson R.K."/>
        </authorList>
    </citation>
    <scope>NUCLEOTIDE SEQUENCE [LARGE SCALE GENOMIC DNA]</scope>
    <source>
        <strain evidence="3">DF5081</strain>
    </source>
</reference>
<feature type="region of interest" description="Disordered" evidence="1">
    <location>
        <begin position="1"/>
        <end position="51"/>
    </location>
</feature>
<proteinExistence type="predicted"/>
<sequence>MPLFDSENDGSSSSSDEEANAAMRAEIARKNKEEREKMIKRRREAEAREEEQRFKLEKISDLTLQEVLERKALLIGPEDKNDFKTFIPKVVAHFQKEEKDESFNQRMREITSIIGLTNFIVERHSALLSEPAGDVEAFLKKFQKEIVESLGEMTKILPKEEYLKLATLGNVFVDSREKLMKKEAMKRNMDDFMERARLVRIQEEQEEELAMDELTNIFAQTNISFDASVTREMAVTIDE</sequence>
<evidence type="ECO:0000313" key="2">
    <source>
        <dbReference type="EnsemblMetazoa" id="CJA10524.1"/>
    </source>
</evidence>
<dbReference type="Proteomes" id="UP000005237">
    <property type="component" value="Unassembled WGS sequence"/>
</dbReference>
<dbReference type="AlphaFoldDB" id="A0A8R1DSV4"/>
<feature type="compositionally biased region" description="Basic and acidic residues" evidence="1">
    <location>
        <begin position="26"/>
        <end position="51"/>
    </location>
</feature>
<name>A0A8R1DSV4_CAEJA</name>
<evidence type="ECO:0000256" key="1">
    <source>
        <dbReference type="SAM" id="MobiDB-lite"/>
    </source>
</evidence>
<protein>
    <submittedName>
        <fullName evidence="2">Uncharacterized protein</fullName>
    </submittedName>
</protein>
<dbReference type="EnsemblMetazoa" id="CJA10524.1">
    <property type="protein sequence ID" value="CJA10524.1"/>
    <property type="gene ID" value="WBGene00129728"/>
</dbReference>